<reference evidence="15" key="1">
    <citation type="submission" date="2021-06" db="EMBL/GenBank/DDBJ databases">
        <authorList>
            <person name="Hodson N. C."/>
            <person name="Mongue J. A."/>
            <person name="Jaron S. K."/>
        </authorList>
    </citation>
    <scope>NUCLEOTIDE SEQUENCE</scope>
</reference>
<dbReference type="InterPro" id="IPR050476">
    <property type="entry name" value="Insect_CytP450_Detox"/>
</dbReference>
<evidence type="ECO:0000256" key="13">
    <source>
        <dbReference type="RuleBase" id="RU000461"/>
    </source>
</evidence>
<keyword evidence="7" id="KW-0256">Endoplasmic reticulum</keyword>
<dbReference type="FunFam" id="1.10.630.10:FF:000042">
    <property type="entry name" value="Cytochrome P450"/>
    <property type="match status" value="1"/>
</dbReference>
<keyword evidence="16" id="KW-1185">Reference proteome</keyword>
<dbReference type="AlphaFoldDB" id="A0A8J2KZJ3"/>
<comment type="similarity">
    <text evidence="4 13">Belongs to the cytochrome P450 family.</text>
</comment>
<dbReference type="Proteomes" id="UP000708208">
    <property type="component" value="Unassembled WGS sequence"/>
</dbReference>
<evidence type="ECO:0000256" key="1">
    <source>
        <dbReference type="ARBA" id="ARBA00001971"/>
    </source>
</evidence>
<dbReference type="GO" id="GO:0004497">
    <property type="term" value="F:monooxygenase activity"/>
    <property type="evidence" value="ECO:0007669"/>
    <property type="project" value="UniProtKB-KW"/>
</dbReference>
<evidence type="ECO:0000256" key="9">
    <source>
        <dbReference type="ARBA" id="ARBA00023002"/>
    </source>
</evidence>
<dbReference type="CDD" id="cd11056">
    <property type="entry name" value="CYP6-like"/>
    <property type="match status" value="1"/>
</dbReference>
<protein>
    <recommendedName>
        <fullName evidence="17">Cytochrome P450</fullName>
    </recommendedName>
</protein>
<feature type="signal peptide" evidence="14">
    <location>
        <begin position="1"/>
        <end position="24"/>
    </location>
</feature>
<comment type="cofactor">
    <cofactor evidence="1">
        <name>heme</name>
        <dbReference type="ChEBI" id="CHEBI:30413"/>
    </cofactor>
</comment>
<evidence type="ECO:0000256" key="5">
    <source>
        <dbReference type="ARBA" id="ARBA00022617"/>
    </source>
</evidence>
<dbReference type="GO" id="GO:0005789">
    <property type="term" value="C:endoplasmic reticulum membrane"/>
    <property type="evidence" value="ECO:0007669"/>
    <property type="project" value="UniProtKB-SubCell"/>
</dbReference>
<dbReference type="GO" id="GO:0005506">
    <property type="term" value="F:iron ion binding"/>
    <property type="evidence" value="ECO:0007669"/>
    <property type="project" value="InterPro"/>
</dbReference>
<evidence type="ECO:0000256" key="14">
    <source>
        <dbReference type="SAM" id="SignalP"/>
    </source>
</evidence>
<dbReference type="EMBL" id="CAJVCH010532867">
    <property type="protein sequence ID" value="CAG7824446.1"/>
    <property type="molecule type" value="Genomic_DNA"/>
</dbReference>
<accession>A0A8J2KZJ3</accession>
<dbReference type="PANTHER" id="PTHR24292">
    <property type="entry name" value="CYTOCHROME P450"/>
    <property type="match status" value="1"/>
</dbReference>
<keyword evidence="14" id="KW-0732">Signal</keyword>
<dbReference type="InterPro" id="IPR017972">
    <property type="entry name" value="Cyt_P450_CS"/>
</dbReference>
<feature type="chain" id="PRO_5035233219" description="Cytochrome P450" evidence="14">
    <location>
        <begin position="25"/>
        <end position="520"/>
    </location>
</feature>
<evidence type="ECO:0000313" key="16">
    <source>
        <dbReference type="Proteomes" id="UP000708208"/>
    </source>
</evidence>
<evidence type="ECO:0000256" key="10">
    <source>
        <dbReference type="ARBA" id="ARBA00023004"/>
    </source>
</evidence>
<evidence type="ECO:0000256" key="12">
    <source>
        <dbReference type="ARBA" id="ARBA00023136"/>
    </source>
</evidence>
<keyword evidence="9 13" id="KW-0560">Oxidoreductase</keyword>
<evidence type="ECO:0000313" key="15">
    <source>
        <dbReference type="EMBL" id="CAG7824446.1"/>
    </source>
</evidence>
<dbReference type="GO" id="GO:0020037">
    <property type="term" value="F:heme binding"/>
    <property type="evidence" value="ECO:0007669"/>
    <property type="project" value="InterPro"/>
</dbReference>
<keyword evidence="6 13" id="KW-0479">Metal-binding</keyword>
<evidence type="ECO:0000256" key="8">
    <source>
        <dbReference type="ARBA" id="ARBA00022848"/>
    </source>
</evidence>
<keyword evidence="5 13" id="KW-0349">Heme</keyword>
<keyword evidence="10 13" id="KW-0408">Iron</keyword>
<dbReference type="PROSITE" id="PS00086">
    <property type="entry name" value="CYTOCHROME_P450"/>
    <property type="match status" value="1"/>
</dbReference>
<dbReference type="GO" id="GO:0016705">
    <property type="term" value="F:oxidoreductase activity, acting on paired donors, with incorporation or reduction of molecular oxygen"/>
    <property type="evidence" value="ECO:0007669"/>
    <property type="project" value="InterPro"/>
</dbReference>
<organism evidence="15 16">
    <name type="scientific">Allacma fusca</name>
    <dbReference type="NCBI Taxonomy" id="39272"/>
    <lineage>
        <taxon>Eukaryota</taxon>
        <taxon>Metazoa</taxon>
        <taxon>Ecdysozoa</taxon>
        <taxon>Arthropoda</taxon>
        <taxon>Hexapoda</taxon>
        <taxon>Collembola</taxon>
        <taxon>Symphypleona</taxon>
        <taxon>Sminthuridae</taxon>
        <taxon>Allacma</taxon>
    </lineage>
</organism>
<evidence type="ECO:0000256" key="11">
    <source>
        <dbReference type="ARBA" id="ARBA00023033"/>
    </source>
</evidence>
<evidence type="ECO:0000256" key="2">
    <source>
        <dbReference type="ARBA" id="ARBA00004174"/>
    </source>
</evidence>
<comment type="caution">
    <text evidence="15">The sequence shown here is derived from an EMBL/GenBank/DDBJ whole genome shotgun (WGS) entry which is preliminary data.</text>
</comment>
<keyword evidence="12" id="KW-0472">Membrane</keyword>
<evidence type="ECO:0000256" key="6">
    <source>
        <dbReference type="ARBA" id="ARBA00022723"/>
    </source>
</evidence>
<evidence type="ECO:0000256" key="4">
    <source>
        <dbReference type="ARBA" id="ARBA00010617"/>
    </source>
</evidence>
<comment type="subcellular location">
    <subcellularLocation>
        <location evidence="3">Endoplasmic reticulum membrane</location>
        <topology evidence="3">Peripheral membrane protein</topology>
    </subcellularLocation>
    <subcellularLocation>
        <location evidence="2">Microsome membrane</location>
        <topology evidence="2">Peripheral membrane protein</topology>
    </subcellularLocation>
</comment>
<dbReference type="InterPro" id="IPR001128">
    <property type="entry name" value="Cyt_P450"/>
</dbReference>
<evidence type="ECO:0000256" key="7">
    <source>
        <dbReference type="ARBA" id="ARBA00022824"/>
    </source>
</evidence>
<dbReference type="OrthoDB" id="2789670at2759"/>
<keyword evidence="8" id="KW-0492">Microsome</keyword>
<gene>
    <name evidence="15" type="ORF">AFUS01_LOCUS34601</name>
</gene>
<keyword evidence="11 13" id="KW-0503">Monooxygenase</keyword>
<proteinExistence type="inferred from homology"/>
<sequence>MFWVAAISLLITLVFLAILHYRKAQRYWPDRGIPLYKNPTSLLLVMIKQQFDFRQNEVNLYESFKGKKYGGFMEVNNPVLYVTDLDLIKQVYIKDFDHFINRRGMNLEKDDPHMHYSLFNQEGEAWKDLRIKMTPTFTTGKIRRMFTIFNSSAEKLTKALENQISTNQVVEMRPFIQKLTMDVIASAAFGIQSNLFEDPDSAFAKHALKFQDILQGKAFAKMLVIMVFPRIARLFKIKITDDEADKFFSKVIIDALNHRQKTGQKRDDFLQILLEARSGQLKQEDDAELDSAETNARLKEDGTNKSKVMLTDDVIIAQCLLFFLAGSDTTESTVTFALYELAINPDVQEKLYQEVKEAVENNNGEFSYDVISKLEYLDCVAQESLRKYPAVIRTDRKCNRPFKLPDSDVVLPVGSLVGIPIYPVHHDPKYWPNPEKFDPERFTKENSINRHPCAFSPFGHGPRNCIGSRFALIEGKAAIANIVLKFKLEPCDKTMIPIVFAFHALLKPKDGTPLRLRPRI</sequence>
<evidence type="ECO:0008006" key="17">
    <source>
        <dbReference type="Google" id="ProtNLM"/>
    </source>
</evidence>
<dbReference type="PANTHER" id="PTHR24292:SF54">
    <property type="entry name" value="CYP9F3-RELATED"/>
    <property type="match status" value="1"/>
</dbReference>
<name>A0A8J2KZJ3_9HEXA</name>
<evidence type="ECO:0000256" key="3">
    <source>
        <dbReference type="ARBA" id="ARBA00004406"/>
    </source>
</evidence>
<dbReference type="Pfam" id="PF00067">
    <property type="entry name" value="p450"/>
    <property type="match status" value="1"/>
</dbReference>